<evidence type="ECO:0000313" key="2">
    <source>
        <dbReference type="Proteomes" id="UP001152320"/>
    </source>
</evidence>
<evidence type="ECO:0000313" key="1">
    <source>
        <dbReference type="EMBL" id="KAJ8051148.1"/>
    </source>
</evidence>
<dbReference type="Proteomes" id="UP001152320">
    <property type="component" value="Chromosome 1"/>
</dbReference>
<dbReference type="EMBL" id="JAIZAY010000001">
    <property type="protein sequence ID" value="KAJ8051148.1"/>
    <property type="molecule type" value="Genomic_DNA"/>
</dbReference>
<keyword evidence="2" id="KW-1185">Reference proteome</keyword>
<protein>
    <submittedName>
        <fullName evidence="1">Uncharacterized protein</fullName>
    </submittedName>
</protein>
<name>A0A9Q1HMG0_HOLLE</name>
<reference evidence="1" key="1">
    <citation type="submission" date="2021-10" db="EMBL/GenBank/DDBJ databases">
        <title>Tropical sea cucumber genome reveals ecological adaptation and Cuvierian tubules defense mechanism.</title>
        <authorList>
            <person name="Chen T."/>
        </authorList>
    </citation>
    <scope>NUCLEOTIDE SEQUENCE</scope>
    <source>
        <strain evidence="1">Nanhai2018</strain>
        <tissue evidence="1">Muscle</tissue>
    </source>
</reference>
<comment type="caution">
    <text evidence="1">The sequence shown here is derived from an EMBL/GenBank/DDBJ whole genome shotgun (WGS) entry which is preliminary data.</text>
</comment>
<proteinExistence type="predicted"/>
<sequence>MRIVRAKDPLMTLSQSEGSLNQVYYSNMATSMSSTQNVRSGQNFVPCTSFHGRKVNLKPSQKTHGIYLHDMPSNG</sequence>
<accession>A0A9Q1HMG0</accession>
<dbReference type="AlphaFoldDB" id="A0A9Q1HMG0"/>
<organism evidence="1 2">
    <name type="scientific">Holothuria leucospilota</name>
    <name type="common">Black long sea cucumber</name>
    <name type="synonym">Mertensiothuria leucospilota</name>
    <dbReference type="NCBI Taxonomy" id="206669"/>
    <lineage>
        <taxon>Eukaryota</taxon>
        <taxon>Metazoa</taxon>
        <taxon>Echinodermata</taxon>
        <taxon>Eleutherozoa</taxon>
        <taxon>Echinozoa</taxon>
        <taxon>Holothuroidea</taxon>
        <taxon>Aspidochirotacea</taxon>
        <taxon>Aspidochirotida</taxon>
        <taxon>Holothuriidae</taxon>
        <taxon>Holothuria</taxon>
    </lineage>
</organism>
<gene>
    <name evidence="1" type="ORF">HOLleu_04608</name>
</gene>